<comment type="caution">
    <text evidence="1">The sequence shown here is derived from an EMBL/GenBank/DDBJ whole genome shotgun (WGS) entry which is preliminary data.</text>
</comment>
<reference evidence="1" key="1">
    <citation type="submission" date="2016-12" db="EMBL/GenBank/DDBJ databases">
        <authorList>
            <person name="Moulin L."/>
        </authorList>
    </citation>
    <scope>NUCLEOTIDE SEQUENCE [LARGE SCALE GENOMIC DNA]</scope>
    <source>
        <strain evidence="1">STM 7183</strain>
    </source>
</reference>
<sequence length="44" mass="5045">MQLRHTRHAALRRVDRTNGWFACLAGRSGMRARHLGSTCDCYVL</sequence>
<organism evidence="1 2">
    <name type="scientific">Paraburkholderia piptadeniae</name>
    <dbReference type="NCBI Taxonomy" id="1701573"/>
    <lineage>
        <taxon>Bacteria</taxon>
        <taxon>Pseudomonadati</taxon>
        <taxon>Pseudomonadota</taxon>
        <taxon>Betaproteobacteria</taxon>
        <taxon>Burkholderiales</taxon>
        <taxon>Burkholderiaceae</taxon>
        <taxon>Paraburkholderia</taxon>
    </lineage>
</organism>
<dbReference type="AlphaFoldDB" id="A0A1N7SC58"/>
<name>A0A1N7SC58_9BURK</name>
<dbReference type="Proteomes" id="UP000195569">
    <property type="component" value="Unassembled WGS sequence"/>
</dbReference>
<protein>
    <submittedName>
        <fullName evidence="1">Uncharacterized protein</fullName>
    </submittedName>
</protein>
<dbReference type="EMBL" id="CYGY02000045">
    <property type="protein sequence ID" value="SIT44987.1"/>
    <property type="molecule type" value="Genomic_DNA"/>
</dbReference>
<keyword evidence="2" id="KW-1185">Reference proteome</keyword>
<evidence type="ECO:0000313" key="2">
    <source>
        <dbReference type="Proteomes" id="UP000195569"/>
    </source>
</evidence>
<evidence type="ECO:0000313" key="1">
    <source>
        <dbReference type="EMBL" id="SIT44987.1"/>
    </source>
</evidence>
<gene>
    <name evidence="1" type="ORF">BN2476_450022</name>
</gene>
<proteinExistence type="predicted"/>
<accession>A0A1N7SC58</accession>